<comment type="caution">
    <text evidence="1">The sequence shown here is derived from an EMBL/GenBank/DDBJ whole genome shotgun (WGS) entry which is preliminary data.</text>
</comment>
<keyword evidence="2" id="KW-1185">Reference proteome</keyword>
<evidence type="ECO:0000313" key="1">
    <source>
        <dbReference type="EMBL" id="OLO13180.1"/>
    </source>
</evidence>
<name>A0A1Q8THM1_9GAMM</name>
<evidence type="ECO:0000313" key="2">
    <source>
        <dbReference type="Proteomes" id="UP000186806"/>
    </source>
</evidence>
<dbReference type="STRING" id="223900.GCA_000821045_02193"/>
<dbReference type="AlphaFoldDB" id="A0A1Q8THM1"/>
<protein>
    <submittedName>
        <fullName evidence="1">Uncharacterized protein</fullName>
    </submittedName>
</protein>
<proteinExistence type="predicted"/>
<gene>
    <name evidence="1" type="ORF">BTW10_00975</name>
</gene>
<organism evidence="1 2">
    <name type="scientific">Chromohalobacter japonicus</name>
    <dbReference type="NCBI Taxonomy" id="223900"/>
    <lineage>
        <taxon>Bacteria</taxon>
        <taxon>Pseudomonadati</taxon>
        <taxon>Pseudomonadota</taxon>
        <taxon>Gammaproteobacteria</taxon>
        <taxon>Oceanospirillales</taxon>
        <taxon>Halomonadaceae</taxon>
        <taxon>Chromohalobacter</taxon>
    </lineage>
</organism>
<accession>A0A1Q8THM1</accession>
<dbReference type="RefSeq" id="WP_075367771.1">
    <property type="nucleotide sequence ID" value="NZ_MSDQ01000002.1"/>
</dbReference>
<reference evidence="1 2" key="1">
    <citation type="submission" date="2016-12" db="EMBL/GenBank/DDBJ databases">
        <title>Draft genome sequences of strains Salinicola socius SMB35, Salinicola sp. MH3R3-1 and Chromohalobacter sp. SMB17 from the Verkhnekamsk potash mining region of Russia.</title>
        <authorList>
            <person name="Mavrodi D.V."/>
            <person name="Olsson B.E."/>
            <person name="Korsakova E.S."/>
            <person name="Pyankova A."/>
            <person name="Mavrodi O.V."/>
            <person name="Plotnikova E.G."/>
        </authorList>
    </citation>
    <scope>NUCLEOTIDE SEQUENCE [LARGE SCALE GENOMIC DNA]</scope>
    <source>
        <strain evidence="1 2">SMB17</strain>
    </source>
</reference>
<sequence>MPETSFYAKAMRGTPRLVRRWLMLGQAAPDRLAMILADTSRLAGLGEPQVEPDGRCLREWSSNCQPPLWAARTAVFLLIQMPARPIPDDDEEACAWAYCWLRNRDFQSLDDAHAALPDHLREPLADALDAAWVDQDALRLI</sequence>
<dbReference type="EMBL" id="MSDQ01000002">
    <property type="protein sequence ID" value="OLO13180.1"/>
    <property type="molecule type" value="Genomic_DNA"/>
</dbReference>
<dbReference type="Proteomes" id="UP000186806">
    <property type="component" value="Unassembled WGS sequence"/>
</dbReference>